<organism evidence="2 3">
    <name type="scientific">Dibothriocephalus latus</name>
    <name type="common">Fish tapeworm</name>
    <name type="synonym">Diphyllobothrium latum</name>
    <dbReference type="NCBI Taxonomy" id="60516"/>
    <lineage>
        <taxon>Eukaryota</taxon>
        <taxon>Metazoa</taxon>
        <taxon>Spiralia</taxon>
        <taxon>Lophotrochozoa</taxon>
        <taxon>Platyhelminthes</taxon>
        <taxon>Cestoda</taxon>
        <taxon>Eucestoda</taxon>
        <taxon>Diphyllobothriidea</taxon>
        <taxon>Diphyllobothriidae</taxon>
        <taxon>Dibothriocephalus</taxon>
    </lineage>
</organism>
<dbReference type="OrthoDB" id="6253359at2759"/>
<dbReference type="Proteomes" id="UP000281553">
    <property type="component" value="Unassembled WGS sequence"/>
</dbReference>
<feature type="non-terminal residue" evidence="2">
    <location>
        <position position="284"/>
    </location>
</feature>
<keyword evidence="1" id="KW-0812">Transmembrane</keyword>
<evidence type="ECO:0000313" key="3">
    <source>
        <dbReference type="Proteomes" id="UP000281553"/>
    </source>
</evidence>
<proteinExistence type="predicted"/>
<accession>A0A3P7QB11</accession>
<evidence type="ECO:0000256" key="1">
    <source>
        <dbReference type="SAM" id="Phobius"/>
    </source>
</evidence>
<evidence type="ECO:0000313" key="2">
    <source>
        <dbReference type="EMBL" id="VDN27569.1"/>
    </source>
</evidence>
<keyword evidence="3" id="KW-1185">Reference proteome</keyword>
<keyword evidence="1" id="KW-0472">Membrane</keyword>
<dbReference type="EMBL" id="UYRU01076971">
    <property type="protein sequence ID" value="VDN27569.1"/>
    <property type="molecule type" value="Genomic_DNA"/>
</dbReference>
<reference evidence="2 3" key="1">
    <citation type="submission" date="2018-11" db="EMBL/GenBank/DDBJ databases">
        <authorList>
            <consortium name="Pathogen Informatics"/>
        </authorList>
    </citation>
    <scope>NUCLEOTIDE SEQUENCE [LARGE SCALE GENOMIC DNA]</scope>
</reference>
<sequence length="284" mass="31719">MSDDGNLPMKPPPQSSSSLPLPSMQLLLCQPARRLRCLLNAFIRLSNLYPEDHLDRAECIVLITQLQKTISKSESIYRAAEAYLLTSEFCPDLRYLHFPMPSAHIMNGERTFSPDDPLVNQRNLRDFLSFIARSNETSSLIRVGFLQKLSKRGFQARMALLFSDRLVCCGRTSGSRSIRLKVTVVISVFSFKMFLLDVLIFFISILRSSTIKIRGSISLRNARLEPRMVPSASFCNATGSYPDCLDSTTRRASVGGGGKGQRTANPASHYSHCFTLLGVAEELD</sequence>
<dbReference type="Gene3D" id="2.30.29.30">
    <property type="entry name" value="Pleckstrin-homology domain (PH domain)/Phosphotyrosine-binding domain (PTB)"/>
    <property type="match status" value="1"/>
</dbReference>
<protein>
    <submittedName>
        <fullName evidence="2">Uncharacterized protein</fullName>
    </submittedName>
</protein>
<dbReference type="AlphaFoldDB" id="A0A3P7QB11"/>
<dbReference type="InterPro" id="IPR011993">
    <property type="entry name" value="PH-like_dom_sf"/>
</dbReference>
<gene>
    <name evidence="2" type="ORF">DILT_LOCUS15032</name>
</gene>
<feature type="transmembrane region" description="Helical" evidence="1">
    <location>
        <begin position="184"/>
        <end position="206"/>
    </location>
</feature>
<keyword evidence="1" id="KW-1133">Transmembrane helix</keyword>
<name>A0A3P7QB11_DIBLA</name>